<proteinExistence type="inferred from homology"/>
<dbReference type="InterPro" id="IPR013657">
    <property type="entry name" value="SCL35B1-4/HUT1"/>
</dbReference>
<comment type="subcellular location">
    <subcellularLocation>
        <location evidence="1">Membrane</location>
        <topology evidence="1">Multi-pass membrane protein</topology>
    </subcellularLocation>
</comment>
<dbReference type="EMBL" id="JAJJMB010002020">
    <property type="protein sequence ID" value="KAI3953987.1"/>
    <property type="molecule type" value="Genomic_DNA"/>
</dbReference>
<keyword evidence="9" id="KW-1185">Reference proteome</keyword>
<dbReference type="Proteomes" id="UP001202328">
    <property type="component" value="Unassembled WGS sequence"/>
</dbReference>
<evidence type="ECO:0000313" key="9">
    <source>
        <dbReference type="Proteomes" id="UP001202328"/>
    </source>
</evidence>
<accession>A0AAD4TEQ0</accession>
<evidence type="ECO:0000256" key="5">
    <source>
        <dbReference type="ARBA" id="ARBA00022692"/>
    </source>
</evidence>
<organism evidence="8 9">
    <name type="scientific">Papaver atlanticum</name>
    <dbReference type="NCBI Taxonomy" id="357466"/>
    <lineage>
        <taxon>Eukaryota</taxon>
        <taxon>Viridiplantae</taxon>
        <taxon>Streptophyta</taxon>
        <taxon>Embryophyta</taxon>
        <taxon>Tracheophyta</taxon>
        <taxon>Spermatophyta</taxon>
        <taxon>Magnoliopsida</taxon>
        <taxon>Ranunculales</taxon>
        <taxon>Papaveraceae</taxon>
        <taxon>Papaveroideae</taxon>
        <taxon>Papaver</taxon>
    </lineage>
</organism>
<dbReference type="Pfam" id="PF08449">
    <property type="entry name" value="UAA"/>
    <property type="match status" value="1"/>
</dbReference>
<comment type="similarity">
    <text evidence="2">Belongs to the nucleotide-sugar transporter family. UDP-galactose:UMP antiporter (TC 2.A.7.11) subfamily.</text>
</comment>
<gene>
    <name evidence="8" type="ORF">MKW98_017811</name>
</gene>
<evidence type="ECO:0000256" key="4">
    <source>
        <dbReference type="ARBA" id="ARBA00022449"/>
    </source>
</evidence>
<evidence type="ECO:0000256" key="3">
    <source>
        <dbReference type="ARBA" id="ARBA00022448"/>
    </source>
</evidence>
<comment type="caution">
    <text evidence="8">The sequence shown here is derived from an EMBL/GenBank/DDBJ whole genome shotgun (WGS) entry which is preliminary data.</text>
</comment>
<protein>
    <submittedName>
        <fullName evidence="8">Uncharacterized protein</fullName>
    </submittedName>
</protein>
<keyword evidence="5" id="KW-0812">Transmembrane</keyword>
<evidence type="ECO:0000256" key="2">
    <source>
        <dbReference type="ARBA" id="ARBA00008349"/>
    </source>
</evidence>
<keyword evidence="7" id="KW-0472">Membrane</keyword>
<keyword evidence="4" id="KW-0050">Antiport</keyword>
<evidence type="ECO:0000313" key="8">
    <source>
        <dbReference type="EMBL" id="KAI3953987.1"/>
    </source>
</evidence>
<dbReference type="GO" id="GO:0016020">
    <property type="term" value="C:membrane"/>
    <property type="evidence" value="ECO:0007669"/>
    <property type="project" value="UniProtKB-SubCell"/>
</dbReference>
<name>A0AAD4TEQ0_9MAGN</name>
<reference evidence="8" key="1">
    <citation type="submission" date="2022-04" db="EMBL/GenBank/DDBJ databases">
        <title>A functionally conserved STORR gene fusion in Papaver species that diverged 16.8 million years ago.</title>
        <authorList>
            <person name="Catania T."/>
        </authorList>
    </citation>
    <scope>NUCLEOTIDE SEQUENCE</scope>
    <source>
        <strain evidence="8">S-188037</strain>
    </source>
</reference>
<dbReference type="AlphaFoldDB" id="A0AAD4TEQ0"/>
<evidence type="ECO:0000256" key="7">
    <source>
        <dbReference type="ARBA" id="ARBA00023136"/>
    </source>
</evidence>
<dbReference type="GO" id="GO:0015297">
    <property type="term" value="F:antiporter activity"/>
    <property type="evidence" value="ECO:0007669"/>
    <property type="project" value="UniProtKB-KW"/>
</dbReference>
<evidence type="ECO:0000256" key="1">
    <source>
        <dbReference type="ARBA" id="ARBA00004141"/>
    </source>
</evidence>
<keyword evidence="6" id="KW-1133">Transmembrane helix</keyword>
<sequence length="71" mass="7709">MGTLVYSMKYTFPEHACALLVAGGCSFQDETTLKTVSKLARPNTPLGYGVCFLNLTFDGFTHATQDSITAR</sequence>
<evidence type="ECO:0000256" key="6">
    <source>
        <dbReference type="ARBA" id="ARBA00022989"/>
    </source>
</evidence>
<keyword evidence="3" id="KW-0813">Transport</keyword>